<gene>
    <name evidence="1" type="ORF">OG563_31595</name>
</gene>
<dbReference type="RefSeq" id="WP_327096899.1">
    <property type="nucleotide sequence ID" value="NZ_CP109149.1"/>
</dbReference>
<sequence>MTAGYSGTPLAKKIGIKSGHQVVLRHAPADWRIPDLPPDVAIATDEPGSADVVLAFFRELADLADEAPELAAGLRRGAMLWIAWPRKAGGHVSDIAENDLRELLLPIGVVDVKVAALDNDWSGLKFVWRKHA</sequence>
<proteinExistence type="predicted"/>
<accession>A0ABZ1YL75</accession>
<organism evidence="1 2">
    <name type="scientific">Nocardia vinacea</name>
    <dbReference type="NCBI Taxonomy" id="96468"/>
    <lineage>
        <taxon>Bacteria</taxon>
        <taxon>Bacillati</taxon>
        <taxon>Actinomycetota</taxon>
        <taxon>Actinomycetes</taxon>
        <taxon>Mycobacteriales</taxon>
        <taxon>Nocardiaceae</taxon>
        <taxon>Nocardia</taxon>
    </lineage>
</organism>
<name>A0ABZ1YL75_9NOCA</name>
<evidence type="ECO:0000313" key="2">
    <source>
        <dbReference type="Proteomes" id="UP001432062"/>
    </source>
</evidence>
<protein>
    <submittedName>
        <fullName evidence="1">DUF3052 domain-containing protein</fullName>
    </submittedName>
</protein>
<evidence type="ECO:0000313" key="1">
    <source>
        <dbReference type="EMBL" id="WUV43741.1"/>
    </source>
</evidence>
<reference evidence="1" key="1">
    <citation type="submission" date="2022-10" db="EMBL/GenBank/DDBJ databases">
        <title>The complete genomes of actinobacterial strains from the NBC collection.</title>
        <authorList>
            <person name="Joergensen T.S."/>
            <person name="Alvarez Arevalo M."/>
            <person name="Sterndorff E.B."/>
            <person name="Faurdal D."/>
            <person name="Vuksanovic O."/>
            <person name="Mourched A.-S."/>
            <person name="Charusanti P."/>
            <person name="Shaw S."/>
            <person name="Blin K."/>
            <person name="Weber T."/>
        </authorList>
    </citation>
    <scope>NUCLEOTIDE SEQUENCE</scope>
    <source>
        <strain evidence="1">NBC_01482</strain>
    </source>
</reference>
<dbReference type="EMBL" id="CP109441">
    <property type="protein sequence ID" value="WUV43741.1"/>
    <property type="molecule type" value="Genomic_DNA"/>
</dbReference>
<keyword evidence="2" id="KW-1185">Reference proteome</keyword>
<dbReference type="Proteomes" id="UP001432062">
    <property type="component" value="Chromosome"/>
</dbReference>